<evidence type="ECO:0000313" key="2">
    <source>
        <dbReference type="Proteomes" id="UP000784294"/>
    </source>
</evidence>
<dbReference type="EMBL" id="CAAALY010020474">
    <property type="protein sequence ID" value="VEL14240.1"/>
    <property type="molecule type" value="Genomic_DNA"/>
</dbReference>
<proteinExistence type="predicted"/>
<dbReference type="Proteomes" id="UP000784294">
    <property type="component" value="Unassembled WGS sequence"/>
</dbReference>
<reference evidence="1" key="1">
    <citation type="submission" date="2018-11" db="EMBL/GenBank/DDBJ databases">
        <authorList>
            <consortium name="Pathogen Informatics"/>
        </authorList>
    </citation>
    <scope>NUCLEOTIDE SEQUENCE</scope>
</reference>
<organism evidence="1 2">
    <name type="scientific">Protopolystoma xenopodis</name>
    <dbReference type="NCBI Taxonomy" id="117903"/>
    <lineage>
        <taxon>Eukaryota</taxon>
        <taxon>Metazoa</taxon>
        <taxon>Spiralia</taxon>
        <taxon>Lophotrochozoa</taxon>
        <taxon>Platyhelminthes</taxon>
        <taxon>Monogenea</taxon>
        <taxon>Polyopisthocotylea</taxon>
        <taxon>Polystomatidea</taxon>
        <taxon>Polystomatidae</taxon>
        <taxon>Protopolystoma</taxon>
    </lineage>
</organism>
<accession>A0A3S5CEB7</accession>
<sequence length="142" mass="16040">MLSSLIKISSSAVSAFYPEILVYMDCTLNLNDSSHPSKLVSLIHWQNLHESFNVLDNLPFIFVNWRRFEGTSDKRGGGGLNESQKHRECMPPLIDEADYDLSETFGNVPSQRSDAGTYHDCCGRRRTTRYVLQGLSVALIKL</sequence>
<protein>
    <submittedName>
        <fullName evidence="1">Uncharacterized protein</fullName>
    </submittedName>
</protein>
<evidence type="ECO:0000313" key="1">
    <source>
        <dbReference type="EMBL" id="VEL14240.1"/>
    </source>
</evidence>
<keyword evidence="2" id="KW-1185">Reference proteome</keyword>
<name>A0A3S5CEB7_9PLAT</name>
<gene>
    <name evidence="1" type="ORF">PXEA_LOCUS7680</name>
</gene>
<comment type="caution">
    <text evidence="1">The sequence shown here is derived from an EMBL/GenBank/DDBJ whole genome shotgun (WGS) entry which is preliminary data.</text>
</comment>
<dbReference type="AlphaFoldDB" id="A0A3S5CEB7"/>